<evidence type="ECO:0000256" key="3">
    <source>
        <dbReference type="ARBA" id="ARBA00022729"/>
    </source>
</evidence>
<evidence type="ECO:0000256" key="5">
    <source>
        <dbReference type="ARBA" id="ARBA00023136"/>
    </source>
</evidence>
<keyword evidence="6" id="KW-1015">Disulfide bond</keyword>
<reference evidence="8" key="2">
    <citation type="submission" date="2025-09" db="UniProtKB">
        <authorList>
            <consortium name="Ensembl"/>
        </authorList>
    </citation>
    <scope>IDENTIFICATION</scope>
</reference>
<accession>A0A8C6R5B0</accession>
<dbReference type="PANTHER" id="PTHR10424:SF75">
    <property type="entry name" value="ENDOGENOUS RETROVIRUS GROUP S71 MEMBER 1 ENV POLYPROTEIN"/>
    <property type="match status" value="1"/>
</dbReference>
<comment type="subcellular location">
    <subcellularLocation>
        <location evidence="1">Membrane</location>
        <topology evidence="1">Single-pass membrane protein</topology>
    </subcellularLocation>
</comment>
<dbReference type="AlphaFoldDB" id="A0A8C6R5B0"/>
<keyword evidence="5 7" id="KW-0472">Membrane</keyword>
<dbReference type="CDD" id="cd09851">
    <property type="entry name" value="HTLV-1-like_HR1-HR2"/>
    <property type="match status" value="1"/>
</dbReference>
<evidence type="ECO:0000256" key="6">
    <source>
        <dbReference type="ARBA" id="ARBA00023157"/>
    </source>
</evidence>
<dbReference type="OMA" id="PANGECP"/>
<dbReference type="Gene3D" id="1.10.287.210">
    <property type="match status" value="1"/>
</dbReference>
<evidence type="ECO:0000313" key="9">
    <source>
        <dbReference type="Proteomes" id="UP000694381"/>
    </source>
</evidence>
<dbReference type="SUPFAM" id="SSF58069">
    <property type="entry name" value="Virus ectodomain"/>
    <property type="match status" value="1"/>
</dbReference>
<keyword evidence="2 7" id="KW-0812">Transmembrane</keyword>
<dbReference type="Ensembl" id="ENSNGAT00000018242.1">
    <property type="protein sequence ID" value="ENSNGAP00000012679.1"/>
    <property type="gene ID" value="ENSNGAG00000014465.1"/>
</dbReference>
<name>A0A8C6R5B0_NANGA</name>
<evidence type="ECO:0000256" key="4">
    <source>
        <dbReference type="ARBA" id="ARBA00022989"/>
    </source>
</evidence>
<sequence length="585" mass="64882">MATDTNIKPFKDKTGQKLITRVLTLILLVKNIRGGLQPFNATRFMLTRYGPPCECRGGHWEDPPGTYFRSVDCGDKTAYLGIHGTPTQQHQQSWKCVSKPKPILPPANGECPSDCNFVEAMHSSCYASFTECRFNNILYFYSTAISYKKASGGSDGSLNTQVIRPESYNSKTLSAGCYVEPGQKACWPQQAPIHISDGGGPTDQVKENYVQTVLQKQRESLLPRLHYHPLLLPKPRGLNLDPQTMEILTATHDVLNRSNPSLAEDCWLCLALGISWPLVLPLSNESNILPSPDICSYTTPFKVQPRYFNTSICLFSPFQNNSFDVDLGLAMFTTCSRFINTSQTGCLGGGKIYVCGNNMAYPYLPTNWTGSCAPALLLPDIDIIPGDEPVPLPSFDTFVPRHKRAVQFIPLLIGLGISGALATGSAGVGVAIDTYNKLSQQLINDVNMVYRSVQDLQDQVDSLAEVVLQNRRGLDLLTADKGGICLALQEKCCFYTNKSGIVRDRIKKHQEELEKRRQELFANPMWGMWNGILPYLLPLVGPLVSLLLILTIGPCIFNRLTQFIRERLSAVQTLVLTSQYQALET</sequence>
<dbReference type="InterPro" id="IPR018154">
    <property type="entry name" value="TLV/ENV_coat_polyprotein"/>
</dbReference>
<feature type="transmembrane region" description="Helical" evidence="7">
    <location>
        <begin position="535"/>
        <end position="557"/>
    </location>
</feature>
<dbReference type="Proteomes" id="UP000694381">
    <property type="component" value="Unassembled WGS sequence"/>
</dbReference>
<keyword evidence="9" id="KW-1185">Reference proteome</keyword>
<evidence type="ECO:0000256" key="7">
    <source>
        <dbReference type="SAM" id="Phobius"/>
    </source>
</evidence>
<dbReference type="PANTHER" id="PTHR10424">
    <property type="entry name" value="VIRAL ENVELOPE PROTEIN"/>
    <property type="match status" value="1"/>
</dbReference>
<reference evidence="8" key="1">
    <citation type="submission" date="2025-08" db="UniProtKB">
        <authorList>
            <consortium name="Ensembl"/>
        </authorList>
    </citation>
    <scope>IDENTIFICATION</scope>
</reference>
<gene>
    <name evidence="8" type="primary">LOC115070828</name>
</gene>
<dbReference type="GeneTree" id="ENSGT00940000163436"/>
<evidence type="ECO:0000313" key="8">
    <source>
        <dbReference type="Ensembl" id="ENSNGAP00000012679.1"/>
    </source>
</evidence>
<proteinExistence type="predicted"/>
<keyword evidence="3" id="KW-0732">Signal</keyword>
<evidence type="ECO:0000256" key="1">
    <source>
        <dbReference type="ARBA" id="ARBA00004167"/>
    </source>
</evidence>
<dbReference type="GO" id="GO:0016020">
    <property type="term" value="C:membrane"/>
    <property type="evidence" value="ECO:0007669"/>
    <property type="project" value="UniProtKB-SubCell"/>
</dbReference>
<keyword evidence="4 7" id="KW-1133">Transmembrane helix</keyword>
<evidence type="ECO:0000256" key="2">
    <source>
        <dbReference type="ARBA" id="ARBA00022692"/>
    </source>
</evidence>
<protein>
    <submittedName>
        <fullName evidence="8">Syncytin-2-like</fullName>
    </submittedName>
</protein>
<dbReference type="Pfam" id="PF00429">
    <property type="entry name" value="TLV_coat"/>
    <property type="match status" value="1"/>
</dbReference>
<organism evidence="8 9">
    <name type="scientific">Nannospalax galili</name>
    <name type="common">Northern Israeli blind subterranean mole rat</name>
    <name type="synonym">Spalax galili</name>
    <dbReference type="NCBI Taxonomy" id="1026970"/>
    <lineage>
        <taxon>Eukaryota</taxon>
        <taxon>Metazoa</taxon>
        <taxon>Chordata</taxon>
        <taxon>Craniata</taxon>
        <taxon>Vertebrata</taxon>
        <taxon>Euteleostomi</taxon>
        <taxon>Mammalia</taxon>
        <taxon>Eutheria</taxon>
        <taxon>Euarchontoglires</taxon>
        <taxon>Glires</taxon>
        <taxon>Rodentia</taxon>
        <taxon>Myomorpha</taxon>
        <taxon>Muroidea</taxon>
        <taxon>Spalacidae</taxon>
        <taxon>Spalacinae</taxon>
        <taxon>Nannospalax</taxon>
    </lineage>
</organism>